<feature type="region of interest" description="Disordered" evidence="5">
    <location>
        <begin position="335"/>
        <end position="361"/>
    </location>
</feature>
<feature type="compositionally biased region" description="Basic and acidic residues" evidence="5">
    <location>
        <begin position="49"/>
        <end position="61"/>
    </location>
</feature>
<evidence type="ECO:0000256" key="5">
    <source>
        <dbReference type="SAM" id="MobiDB-lite"/>
    </source>
</evidence>
<protein>
    <recommendedName>
        <fullName evidence="6">GATA-type domain-containing protein</fullName>
    </recommendedName>
</protein>
<dbReference type="InterPro" id="IPR013088">
    <property type="entry name" value="Znf_NHR/GATA"/>
</dbReference>
<dbReference type="PANTHER" id="PTHR45658:SF18">
    <property type="entry name" value="PROTEIN GAT2"/>
    <property type="match status" value="1"/>
</dbReference>
<dbReference type="InterPro" id="IPR000679">
    <property type="entry name" value="Znf_GATA"/>
</dbReference>
<dbReference type="PROSITE" id="PS00344">
    <property type="entry name" value="GATA_ZN_FINGER_1"/>
    <property type="match status" value="1"/>
</dbReference>
<feature type="compositionally biased region" description="Polar residues" evidence="5">
    <location>
        <begin position="384"/>
        <end position="396"/>
    </location>
</feature>
<dbReference type="GO" id="GO:0006355">
    <property type="term" value="P:regulation of DNA-templated transcription"/>
    <property type="evidence" value="ECO:0007669"/>
    <property type="project" value="InterPro"/>
</dbReference>
<reference evidence="7" key="1">
    <citation type="journal article" date="2021" name="Open Biol.">
        <title>Shared evolutionary footprints suggest mitochondrial oxidative damage underlies multiple complex I losses in fungi.</title>
        <authorList>
            <person name="Schikora-Tamarit M.A."/>
            <person name="Marcet-Houben M."/>
            <person name="Nosek J."/>
            <person name="Gabaldon T."/>
        </authorList>
    </citation>
    <scope>NUCLEOTIDE SEQUENCE</scope>
    <source>
        <strain evidence="7">CBS2887</strain>
    </source>
</reference>
<dbReference type="AlphaFoldDB" id="A0A9P8PLA3"/>
<evidence type="ECO:0000256" key="2">
    <source>
        <dbReference type="ARBA" id="ARBA00022771"/>
    </source>
</evidence>
<evidence type="ECO:0000256" key="3">
    <source>
        <dbReference type="ARBA" id="ARBA00022833"/>
    </source>
</evidence>
<dbReference type="GO" id="GO:0043565">
    <property type="term" value="F:sequence-specific DNA binding"/>
    <property type="evidence" value="ECO:0007669"/>
    <property type="project" value="InterPro"/>
</dbReference>
<dbReference type="Proteomes" id="UP000774326">
    <property type="component" value="Unassembled WGS sequence"/>
</dbReference>
<comment type="caution">
    <text evidence="7">The sequence shown here is derived from an EMBL/GenBank/DDBJ whole genome shotgun (WGS) entry which is preliminary data.</text>
</comment>
<feature type="compositionally biased region" description="Polar residues" evidence="5">
    <location>
        <begin position="29"/>
        <end position="48"/>
    </location>
</feature>
<proteinExistence type="predicted"/>
<dbReference type="SUPFAM" id="SSF57716">
    <property type="entry name" value="Glucocorticoid receptor-like (DNA-binding domain)"/>
    <property type="match status" value="1"/>
</dbReference>
<dbReference type="EMBL" id="JAEUBG010005637">
    <property type="protein sequence ID" value="KAH3673479.1"/>
    <property type="molecule type" value="Genomic_DNA"/>
</dbReference>
<dbReference type="PROSITE" id="PS50114">
    <property type="entry name" value="GATA_ZN_FINGER_2"/>
    <property type="match status" value="1"/>
</dbReference>
<feature type="region of interest" description="Disordered" evidence="5">
    <location>
        <begin position="174"/>
        <end position="203"/>
    </location>
</feature>
<gene>
    <name evidence="7" type="ORF">WICPIJ_009752</name>
</gene>
<evidence type="ECO:0000259" key="6">
    <source>
        <dbReference type="PROSITE" id="PS50114"/>
    </source>
</evidence>
<dbReference type="CDD" id="cd00202">
    <property type="entry name" value="ZnF_GATA"/>
    <property type="match status" value="1"/>
</dbReference>
<feature type="compositionally biased region" description="Polar residues" evidence="5">
    <location>
        <begin position="62"/>
        <end position="78"/>
    </location>
</feature>
<keyword evidence="1" id="KW-0479">Metal-binding</keyword>
<dbReference type="PANTHER" id="PTHR45658">
    <property type="entry name" value="GATA TRANSCRIPTION FACTOR"/>
    <property type="match status" value="1"/>
</dbReference>
<keyword evidence="3" id="KW-0862">Zinc</keyword>
<reference evidence="7" key="2">
    <citation type="submission" date="2021-01" db="EMBL/GenBank/DDBJ databases">
        <authorList>
            <person name="Schikora-Tamarit M.A."/>
        </authorList>
    </citation>
    <scope>NUCLEOTIDE SEQUENCE</scope>
    <source>
        <strain evidence="7">CBS2887</strain>
    </source>
</reference>
<feature type="domain" description="GATA-type" evidence="6">
    <location>
        <begin position="444"/>
        <end position="479"/>
    </location>
</feature>
<evidence type="ECO:0000313" key="8">
    <source>
        <dbReference type="Proteomes" id="UP000774326"/>
    </source>
</evidence>
<sequence length="514" mass="57629">MDANYYVGTNEDHPTLRMQISNLIHDSTSESVYQDNKPYSNIRGSVSDSDIKESAKHESQEGRYTNSGSPTGSESPLNCLSDEEEEEEVQTKKKSIDEEKVTIPQETPRTPHNTRASVECEESVPRFETLTGIANLSTEEYLRLRREMESQPIETLADGTTRQRIRIPRSEMFNLTTPSPTESILSRRNSGSPGYLSQRSSLESSSSLAFNRSQSAIDSYNSYRPLALQVGYNWSYNPEDQEHQRSISLREVSLGVADIANLQRDFDHLINFKREERIRRDKLNGTYREGDREYEARGFEEDAREGYARLSELTNIHGVRVCNLLVHGILRFPTPNSDDTTTAAAEESSPDQFSDEASNDDDEAAARALLNMDVNVVNSSTTTINVDSSDESTVSSPLVKPAKIKDSKVVKKQTKSKSSSPPSASSTKKSKKSSGPRSIKHAKTNPEDKCTQCSSRETPEWRRGPAGPRTLCNACGLFFGKLINKYQDEEIAKEIMRKRKEGGKCTDRRVPIDI</sequence>
<feature type="compositionally biased region" description="Basic and acidic residues" evidence="5">
    <location>
        <begin position="89"/>
        <end position="98"/>
    </location>
</feature>
<dbReference type="Pfam" id="PF00320">
    <property type="entry name" value="GATA"/>
    <property type="match status" value="1"/>
</dbReference>
<evidence type="ECO:0000313" key="7">
    <source>
        <dbReference type="EMBL" id="KAH3673479.1"/>
    </source>
</evidence>
<accession>A0A9P8PLA3</accession>
<feature type="region of interest" description="Disordered" evidence="5">
    <location>
        <begin position="29"/>
        <end position="98"/>
    </location>
</feature>
<dbReference type="OrthoDB" id="2162994at2759"/>
<dbReference type="GO" id="GO:0008270">
    <property type="term" value="F:zinc ion binding"/>
    <property type="evidence" value="ECO:0007669"/>
    <property type="project" value="UniProtKB-KW"/>
</dbReference>
<keyword evidence="2 4" id="KW-0863">Zinc-finger</keyword>
<dbReference type="SMART" id="SM00401">
    <property type="entry name" value="ZnF_GATA"/>
    <property type="match status" value="1"/>
</dbReference>
<evidence type="ECO:0000256" key="4">
    <source>
        <dbReference type="PROSITE-ProRule" id="PRU00094"/>
    </source>
</evidence>
<evidence type="ECO:0000256" key="1">
    <source>
        <dbReference type="ARBA" id="ARBA00022723"/>
    </source>
</evidence>
<keyword evidence="8" id="KW-1185">Reference proteome</keyword>
<feature type="compositionally biased region" description="Basic residues" evidence="5">
    <location>
        <begin position="428"/>
        <end position="443"/>
    </location>
</feature>
<dbReference type="Gene3D" id="3.30.50.10">
    <property type="entry name" value="Erythroid Transcription Factor GATA-1, subunit A"/>
    <property type="match status" value="1"/>
</dbReference>
<feature type="region of interest" description="Disordered" evidence="5">
    <location>
        <begin position="384"/>
        <end position="466"/>
    </location>
</feature>
<dbReference type="InterPro" id="IPR051140">
    <property type="entry name" value="GATA_TF"/>
</dbReference>
<name>A0A9P8PLA3_WICPI</name>
<feature type="compositionally biased region" description="Low complexity" evidence="5">
    <location>
        <begin position="416"/>
        <end position="427"/>
    </location>
</feature>
<organism evidence="7 8">
    <name type="scientific">Wickerhamomyces pijperi</name>
    <name type="common">Yeast</name>
    <name type="synonym">Pichia pijperi</name>
    <dbReference type="NCBI Taxonomy" id="599730"/>
    <lineage>
        <taxon>Eukaryota</taxon>
        <taxon>Fungi</taxon>
        <taxon>Dikarya</taxon>
        <taxon>Ascomycota</taxon>
        <taxon>Saccharomycotina</taxon>
        <taxon>Saccharomycetes</taxon>
        <taxon>Phaffomycetales</taxon>
        <taxon>Wickerhamomycetaceae</taxon>
        <taxon>Wickerhamomyces</taxon>
    </lineage>
</organism>
<feature type="compositionally biased region" description="Polar residues" evidence="5">
    <location>
        <begin position="174"/>
        <end position="192"/>
    </location>
</feature>